<gene>
    <name evidence="7" type="ORF">PGLA2088_LOCUS36886</name>
</gene>
<name>A0A813KWM5_POLGL</name>
<evidence type="ECO:0000256" key="4">
    <source>
        <dbReference type="ARBA" id="ARBA00022884"/>
    </source>
</evidence>
<dbReference type="GO" id="GO:0009982">
    <property type="term" value="F:pseudouridine synthase activity"/>
    <property type="evidence" value="ECO:0007669"/>
    <property type="project" value="InterPro"/>
</dbReference>
<evidence type="ECO:0000256" key="1">
    <source>
        <dbReference type="ARBA" id="ARBA00022603"/>
    </source>
</evidence>
<protein>
    <recommendedName>
        <fullName evidence="6">SAM-dependent MTase RsmB/NOP-type domain-containing protein</fullName>
    </recommendedName>
</protein>
<keyword evidence="3 5" id="KW-0949">S-adenosyl-L-methionine</keyword>
<dbReference type="GO" id="GO:0000455">
    <property type="term" value="P:enzyme-directed rRNA pseudouridine synthesis"/>
    <property type="evidence" value="ECO:0007669"/>
    <property type="project" value="TreeGrafter"/>
</dbReference>
<dbReference type="GO" id="GO:0003723">
    <property type="term" value="F:RNA binding"/>
    <property type="evidence" value="ECO:0007669"/>
    <property type="project" value="UniProtKB-UniRule"/>
</dbReference>
<feature type="binding site" evidence="5">
    <location>
        <position position="108"/>
    </location>
    <ligand>
        <name>S-adenosyl-L-methionine</name>
        <dbReference type="ChEBI" id="CHEBI:59789"/>
    </ligand>
</feature>
<evidence type="ECO:0000256" key="3">
    <source>
        <dbReference type="ARBA" id="ARBA00022691"/>
    </source>
</evidence>
<dbReference type="Gene3D" id="3.30.2350.10">
    <property type="entry name" value="Pseudouridine synthase"/>
    <property type="match status" value="1"/>
</dbReference>
<feature type="binding site" evidence="5">
    <location>
        <position position="124"/>
    </location>
    <ligand>
        <name>S-adenosyl-L-methionine</name>
        <dbReference type="ChEBI" id="CHEBI:59789"/>
    </ligand>
</feature>
<dbReference type="AlphaFoldDB" id="A0A813KWM5"/>
<proteinExistence type="inferred from homology"/>
<dbReference type="PANTHER" id="PTHR21600:SF40">
    <property type="entry name" value="PSEUDOURIDYLATE SYNTHASE RPUSD2"/>
    <property type="match status" value="1"/>
</dbReference>
<evidence type="ECO:0000313" key="8">
    <source>
        <dbReference type="Proteomes" id="UP000626109"/>
    </source>
</evidence>
<comment type="similarity">
    <text evidence="5">Belongs to the class I-like SAM-binding methyltransferase superfamily. RsmB/NOP family.</text>
</comment>
<sequence length="846" mass="91414">MHQVEWPVPAMIGSASPALIHRLVRSGEVCQQSLESMLVVHALKVSSGHSVLNLSAANTCLTSQILRHLNGTGLCVANYKEERRAHSSFQDLSELGMCCVPLLVTVGDPSTAEFGQTFDRVLCDVRCSNDGGIRQRPLPTWSSKSAQDLQALQVKTLRSALRHLRLGGRLVYATTSMNIVENEHVLEQVLSEGAFKLVEVQWGSRSDLKQFEHFAFPGIGQGMEACVRISPTAGSETAEQLGAAFFATLEHVQHADSVGAASSATKDLLGSSGHLHQAWFDNDSSSHTDEVKYFFGMDACTPLVCPVPWLVSLFVSQALPTSFVGVAIVNVGLPLARRGKSNTLQICNEGAVAAASISSLRCMDLSKADFRSLLVRRSIQVEMADGAAVVKCEGLDLALAADVSCGSLNILTTSEVAARYTEQLDAELGFSSQVAELEGAEEQLSSGQADAYTIAAPLDAMNSTDGRHFLVVNGLRYCVPYERWDHAVLPREADGMKLVAALSRFVRDAQGQLHDEAWWIEFCDAGRVEIEERTVADRALRRLEEDEAVALSSGNGRGGCFRQGVAAEQVCGANMRVKYLGHVHERCIRAELPKVLAGTDRFLVVDKPAGLPSQGNKSGVLNLEGVLASMGYRGLHIAHRLDQPVSGVLVLGRSTTQQKNFMDEAVEKQKTYVARVWPPLASSPMTCSEPVGWDGERATCSAAGGKASITHFRALSEAFADGTQLVECRPVQGRRHQIRVHLAFLGSPIANDRLYGGNFAGEESGELFAFEDAEGVLAQAFAAAHQPWCPSCAWTRQVLAGAERKPVVHGGIWLHARRYQVPRFSLDVEAPLPSWASGPCPAVVQV</sequence>
<dbReference type="InterPro" id="IPR001678">
    <property type="entry name" value="MeTrfase_RsmB-F_NOP2_dom"/>
</dbReference>
<dbReference type="GO" id="GO:0032259">
    <property type="term" value="P:methylation"/>
    <property type="evidence" value="ECO:0007669"/>
    <property type="project" value="UniProtKB-KW"/>
</dbReference>
<dbReference type="InterPro" id="IPR029063">
    <property type="entry name" value="SAM-dependent_MTases_sf"/>
</dbReference>
<keyword evidence="2 5" id="KW-0808">Transferase</keyword>
<dbReference type="Pfam" id="PF00849">
    <property type="entry name" value="PseudoU_synth_2"/>
    <property type="match status" value="1"/>
</dbReference>
<dbReference type="SUPFAM" id="SSF53335">
    <property type="entry name" value="S-adenosyl-L-methionine-dependent methyltransferases"/>
    <property type="match status" value="1"/>
</dbReference>
<dbReference type="InterPro" id="IPR050188">
    <property type="entry name" value="RluA_PseudoU_synthase"/>
</dbReference>
<dbReference type="PROSITE" id="PS01129">
    <property type="entry name" value="PSI_RLU"/>
    <property type="match status" value="1"/>
</dbReference>
<dbReference type="PROSITE" id="PS51686">
    <property type="entry name" value="SAM_MT_RSMB_NOP"/>
    <property type="match status" value="1"/>
</dbReference>
<evidence type="ECO:0000259" key="6">
    <source>
        <dbReference type="PROSITE" id="PS51686"/>
    </source>
</evidence>
<accession>A0A813KWM5</accession>
<evidence type="ECO:0000256" key="2">
    <source>
        <dbReference type="ARBA" id="ARBA00022679"/>
    </source>
</evidence>
<dbReference type="InterPro" id="IPR049560">
    <property type="entry name" value="MeTrfase_RsmB-F_NOP2_cat"/>
</dbReference>
<dbReference type="EMBL" id="CAJNNW010032282">
    <property type="protein sequence ID" value="CAE8712167.1"/>
    <property type="molecule type" value="Genomic_DNA"/>
</dbReference>
<dbReference type="InterPro" id="IPR006145">
    <property type="entry name" value="PsdUridine_synth_RsuA/RluA"/>
</dbReference>
<organism evidence="7 8">
    <name type="scientific">Polarella glacialis</name>
    <name type="common">Dinoflagellate</name>
    <dbReference type="NCBI Taxonomy" id="89957"/>
    <lineage>
        <taxon>Eukaryota</taxon>
        <taxon>Sar</taxon>
        <taxon>Alveolata</taxon>
        <taxon>Dinophyceae</taxon>
        <taxon>Suessiales</taxon>
        <taxon>Suessiaceae</taxon>
        <taxon>Polarella</taxon>
    </lineage>
</organism>
<dbReference type="GO" id="GO:0008168">
    <property type="term" value="F:methyltransferase activity"/>
    <property type="evidence" value="ECO:0007669"/>
    <property type="project" value="UniProtKB-KW"/>
</dbReference>
<keyword evidence="1 5" id="KW-0489">Methyltransferase</keyword>
<dbReference type="InterPro" id="IPR006224">
    <property type="entry name" value="PsdUridine_synth_RluA-like_CS"/>
</dbReference>
<comment type="caution">
    <text evidence="5">Lacks conserved residue(s) required for the propagation of feature annotation.</text>
</comment>
<dbReference type="Pfam" id="PF01189">
    <property type="entry name" value="Methyltr_RsmB-F"/>
    <property type="match status" value="1"/>
</dbReference>
<comment type="caution">
    <text evidence="7">The sequence shown here is derived from an EMBL/GenBank/DDBJ whole genome shotgun (WGS) entry which is preliminary data.</text>
</comment>
<dbReference type="PANTHER" id="PTHR21600">
    <property type="entry name" value="MITOCHONDRIAL RNA PSEUDOURIDINE SYNTHASE"/>
    <property type="match status" value="1"/>
</dbReference>
<dbReference type="Proteomes" id="UP000626109">
    <property type="component" value="Unassembled WGS sequence"/>
</dbReference>
<dbReference type="SUPFAM" id="SSF55120">
    <property type="entry name" value="Pseudouridine synthase"/>
    <property type="match status" value="1"/>
</dbReference>
<reference evidence="7" key="1">
    <citation type="submission" date="2021-02" db="EMBL/GenBank/DDBJ databases">
        <authorList>
            <person name="Dougan E. K."/>
            <person name="Rhodes N."/>
            <person name="Thang M."/>
            <person name="Chan C."/>
        </authorList>
    </citation>
    <scope>NUCLEOTIDE SEQUENCE</scope>
</reference>
<evidence type="ECO:0000313" key="7">
    <source>
        <dbReference type="EMBL" id="CAE8712167.1"/>
    </source>
</evidence>
<dbReference type="Gene3D" id="3.40.50.150">
    <property type="entry name" value="Vaccinia Virus protein VP39"/>
    <property type="match status" value="1"/>
</dbReference>
<evidence type="ECO:0000256" key="5">
    <source>
        <dbReference type="PROSITE-ProRule" id="PRU01023"/>
    </source>
</evidence>
<keyword evidence="4 5" id="KW-0694">RNA-binding</keyword>
<feature type="domain" description="SAM-dependent MTase RsmB/NOP-type" evidence="6">
    <location>
        <begin position="1"/>
        <end position="252"/>
    </location>
</feature>
<dbReference type="InterPro" id="IPR020103">
    <property type="entry name" value="PsdUridine_synth_cat_dom_sf"/>
</dbReference>